<dbReference type="Pfam" id="PF00392">
    <property type="entry name" value="GntR"/>
    <property type="match status" value="1"/>
</dbReference>
<evidence type="ECO:0000256" key="3">
    <source>
        <dbReference type="ARBA" id="ARBA00023163"/>
    </source>
</evidence>
<keyword evidence="2" id="KW-0238">DNA-binding</keyword>
<evidence type="ECO:0000256" key="2">
    <source>
        <dbReference type="ARBA" id="ARBA00023125"/>
    </source>
</evidence>
<evidence type="ECO:0000313" key="6">
    <source>
        <dbReference type="Proteomes" id="UP001321498"/>
    </source>
</evidence>
<dbReference type="CDD" id="cd07377">
    <property type="entry name" value="WHTH_GntR"/>
    <property type="match status" value="1"/>
</dbReference>
<dbReference type="Gene3D" id="1.10.10.10">
    <property type="entry name" value="Winged helix-like DNA-binding domain superfamily/Winged helix DNA-binding domain"/>
    <property type="match status" value="1"/>
</dbReference>
<name>A0ABM8G9M6_9MICO</name>
<protein>
    <recommendedName>
        <fullName evidence="4">HTH gntR-type domain-containing protein</fullName>
    </recommendedName>
</protein>
<dbReference type="InterPro" id="IPR011711">
    <property type="entry name" value="GntR_C"/>
</dbReference>
<gene>
    <name evidence="5" type="ORF">GCM10025866_07650</name>
</gene>
<organism evidence="5 6">
    <name type="scientific">Naasia aerilata</name>
    <dbReference type="NCBI Taxonomy" id="1162966"/>
    <lineage>
        <taxon>Bacteria</taxon>
        <taxon>Bacillati</taxon>
        <taxon>Actinomycetota</taxon>
        <taxon>Actinomycetes</taxon>
        <taxon>Micrococcales</taxon>
        <taxon>Microbacteriaceae</taxon>
        <taxon>Naasia</taxon>
    </lineage>
</organism>
<dbReference type="Gene3D" id="1.20.120.530">
    <property type="entry name" value="GntR ligand-binding domain-like"/>
    <property type="match status" value="1"/>
</dbReference>
<dbReference type="InterPro" id="IPR036388">
    <property type="entry name" value="WH-like_DNA-bd_sf"/>
</dbReference>
<evidence type="ECO:0000259" key="4">
    <source>
        <dbReference type="PROSITE" id="PS50949"/>
    </source>
</evidence>
<dbReference type="InterPro" id="IPR008920">
    <property type="entry name" value="TF_FadR/GntR_C"/>
</dbReference>
<accession>A0ABM8G9M6</accession>
<dbReference type="Proteomes" id="UP001321498">
    <property type="component" value="Chromosome"/>
</dbReference>
<dbReference type="SUPFAM" id="SSF46785">
    <property type="entry name" value="Winged helix' DNA-binding domain"/>
    <property type="match status" value="1"/>
</dbReference>
<dbReference type="InterPro" id="IPR000524">
    <property type="entry name" value="Tscrpt_reg_HTH_GntR"/>
</dbReference>
<evidence type="ECO:0000313" key="5">
    <source>
        <dbReference type="EMBL" id="BDZ44856.1"/>
    </source>
</evidence>
<sequence length="247" mass="27211">MVTKPQAEPSFEPDRLRSRGGLYGHVVETLGQEITGGRMPAHQIVFAEQLSERFGISRSVVRESVRTLSSMGLLEARPQVGTRVLPIEHWDLLNPRIIEWRGLGPDATAQQRELIELRLGLEPMAARFAAERMDHDAAQGIVAAAQAMRSALEAKDTFRFFAADSTFHRLLLEGSQNLLLSKFAATIDAGLHVRENMPTTQLSLEAVELHAELAQAIVDRNGDAAAALATRILEQTLLEFEEGLAQV</sequence>
<dbReference type="SMART" id="SM00895">
    <property type="entry name" value="FCD"/>
    <property type="match status" value="1"/>
</dbReference>
<dbReference type="InterPro" id="IPR036390">
    <property type="entry name" value="WH_DNA-bd_sf"/>
</dbReference>
<dbReference type="Pfam" id="PF07729">
    <property type="entry name" value="FCD"/>
    <property type="match status" value="1"/>
</dbReference>
<dbReference type="EMBL" id="AP027731">
    <property type="protein sequence ID" value="BDZ44856.1"/>
    <property type="molecule type" value="Genomic_DNA"/>
</dbReference>
<dbReference type="PROSITE" id="PS50949">
    <property type="entry name" value="HTH_GNTR"/>
    <property type="match status" value="1"/>
</dbReference>
<dbReference type="RefSeq" id="WP_286278267.1">
    <property type="nucleotide sequence ID" value="NZ_AP027731.1"/>
</dbReference>
<keyword evidence="3" id="KW-0804">Transcription</keyword>
<keyword evidence="6" id="KW-1185">Reference proteome</keyword>
<dbReference type="SMART" id="SM00345">
    <property type="entry name" value="HTH_GNTR"/>
    <property type="match status" value="1"/>
</dbReference>
<dbReference type="PANTHER" id="PTHR43537">
    <property type="entry name" value="TRANSCRIPTIONAL REGULATOR, GNTR FAMILY"/>
    <property type="match status" value="1"/>
</dbReference>
<reference evidence="6" key="1">
    <citation type="journal article" date="2019" name="Int. J. Syst. Evol. Microbiol.">
        <title>The Global Catalogue of Microorganisms (GCM) 10K type strain sequencing project: providing services to taxonomists for standard genome sequencing and annotation.</title>
        <authorList>
            <consortium name="The Broad Institute Genomics Platform"/>
            <consortium name="The Broad Institute Genome Sequencing Center for Infectious Disease"/>
            <person name="Wu L."/>
            <person name="Ma J."/>
        </authorList>
    </citation>
    <scope>NUCLEOTIDE SEQUENCE [LARGE SCALE GENOMIC DNA]</scope>
    <source>
        <strain evidence="6">NBRC 108725</strain>
    </source>
</reference>
<feature type="domain" description="HTH gntR-type" evidence="4">
    <location>
        <begin position="20"/>
        <end position="87"/>
    </location>
</feature>
<keyword evidence="1" id="KW-0805">Transcription regulation</keyword>
<proteinExistence type="predicted"/>
<dbReference type="SUPFAM" id="SSF48008">
    <property type="entry name" value="GntR ligand-binding domain-like"/>
    <property type="match status" value="1"/>
</dbReference>
<dbReference type="PANTHER" id="PTHR43537:SF44">
    <property type="entry name" value="GNTR FAMILY REGULATORY PROTEIN"/>
    <property type="match status" value="1"/>
</dbReference>
<evidence type="ECO:0000256" key="1">
    <source>
        <dbReference type="ARBA" id="ARBA00023015"/>
    </source>
</evidence>